<protein>
    <submittedName>
        <fullName evidence="2">Uncharacterized protein</fullName>
    </submittedName>
</protein>
<keyword evidence="3" id="KW-1185">Reference proteome</keyword>
<organism evidence="2 3">
    <name type="scientific">Gonapodya prolifera (strain JEL478)</name>
    <name type="common">Monoblepharis prolifera</name>
    <dbReference type="NCBI Taxonomy" id="1344416"/>
    <lineage>
        <taxon>Eukaryota</taxon>
        <taxon>Fungi</taxon>
        <taxon>Fungi incertae sedis</taxon>
        <taxon>Chytridiomycota</taxon>
        <taxon>Chytridiomycota incertae sedis</taxon>
        <taxon>Monoblepharidomycetes</taxon>
        <taxon>Monoblepharidales</taxon>
        <taxon>Gonapodyaceae</taxon>
        <taxon>Gonapodya</taxon>
    </lineage>
</organism>
<dbReference type="EMBL" id="KQ965772">
    <property type="protein sequence ID" value="KXS14031.1"/>
    <property type="molecule type" value="Genomic_DNA"/>
</dbReference>
<dbReference type="AlphaFoldDB" id="A0A139AB27"/>
<gene>
    <name evidence="2" type="ORF">M427DRAFT_33456</name>
</gene>
<reference evidence="2 3" key="1">
    <citation type="journal article" date="2015" name="Genome Biol. Evol.">
        <title>Phylogenomic analyses indicate that early fungi evolved digesting cell walls of algal ancestors of land plants.</title>
        <authorList>
            <person name="Chang Y."/>
            <person name="Wang S."/>
            <person name="Sekimoto S."/>
            <person name="Aerts A.L."/>
            <person name="Choi C."/>
            <person name="Clum A."/>
            <person name="LaButti K.M."/>
            <person name="Lindquist E.A."/>
            <person name="Yee Ngan C."/>
            <person name="Ohm R.A."/>
            <person name="Salamov A.A."/>
            <person name="Grigoriev I.V."/>
            <person name="Spatafora J.W."/>
            <person name="Berbee M.L."/>
        </authorList>
    </citation>
    <scope>NUCLEOTIDE SEQUENCE [LARGE SCALE GENOMIC DNA]</scope>
    <source>
        <strain evidence="2 3">JEL478</strain>
    </source>
</reference>
<dbReference type="Proteomes" id="UP000070544">
    <property type="component" value="Unassembled WGS sequence"/>
</dbReference>
<feature type="compositionally biased region" description="Basic and acidic residues" evidence="1">
    <location>
        <begin position="238"/>
        <end position="252"/>
    </location>
</feature>
<evidence type="ECO:0000313" key="2">
    <source>
        <dbReference type="EMBL" id="KXS14031.1"/>
    </source>
</evidence>
<feature type="region of interest" description="Disordered" evidence="1">
    <location>
        <begin position="1"/>
        <end position="88"/>
    </location>
</feature>
<accession>A0A139AB27</accession>
<sequence length="259" mass="25286">MSSSIASHTAANARKRTPTHPDTSVGAATGDAAVDERMATAKAAENAQSAQGDMQGGDKDETTAGDVTVASTATPAGASSDENACRGADTSTGVLAAGKVTAVPLDAATATGIDPGSPAAELSDPTNGEKVPPTQKVPDVGEKNGNNNAVPASPAPSTPGLSVINDIDTDAAEWADSVLKGVGAQEDQPARAPGVDGNVGESGSGDGKKAAEGVANGNEVEAISSDEAGDAGAGAAGEGEKEIDVEAKEPPKKKAKLVH</sequence>
<evidence type="ECO:0000313" key="3">
    <source>
        <dbReference type="Proteomes" id="UP000070544"/>
    </source>
</evidence>
<feature type="region of interest" description="Disordered" evidence="1">
    <location>
        <begin position="109"/>
        <end position="259"/>
    </location>
</feature>
<name>A0A139AB27_GONPJ</name>
<feature type="compositionally biased region" description="Polar residues" evidence="1">
    <location>
        <begin position="1"/>
        <end position="10"/>
    </location>
</feature>
<evidence type="ECO:0000256" key="1">
    <source>
        <dbReference type="SAM" id="MobiDB-lite"/>
    </source>
</evidence>
<proteinExistence type="predicted"/>